<keyword evidence="1" id="KW-0285">Flavoprotein</keyword>
<gene>
    <name evidence="5" type="ORF">GCM10010411_11270</name>
</gene>
<keyword evidence="5" id="KW-0503">Monooxygenase</keyword>
<keyword evidence="2" id="KW-0288">FMN</keyword>
<keyword evidence="3" id="KW-0560">Oxidoreductase</keyword>
<evidence type="ECO:0000256" key="4">
    <source>
        <dbReference type="SAM" id="MobiDB-lite"/>
    </source>
</evidence>
<evidence type="ECO:0000256" key="3">
    <source>
        <dbReference type="ARBA" id="ARBA00023002"/>
    </source>
</evidence>
<dbReference type="SUPFAM" id="SSF51412">
    <property type="entry name" value="Inosine monophosphate dehydrogenase (IMPDH)"/>
    <property type="match status" value="1"/>
</dbReference>
<protein>
    <submittedName>
        <fullName evidence="5">Nitronate monooxygenase family protein</fullName>
    </submittedName>
</protein>
<keyword evidence="6" id="KW-1185">Reference proteome</keyword>
<sequence>MRTEVCERFGIEFPLFAFSHCRDVVAAVTNAGGLGVLGAVAYTPDRLEEELRWIDDHVGGRPYGVDVLVPSKIDESAEKAGRGEGGLDTMLAAVPQEHWTFLFQLFEKYGVPLPDFEKAKKTRDAKGAGAQVTSQGATALIDVSLGHPIGLIASALGTPPPLMVDKAKAAGVPVAALVGTAEHARRQVAAGVDLIVAQGGEAGGHTGEISTMVLVPEVVDTVAPIPVLAAGGIATGRQMAASMALGASGVWCGSVWLTTEEAETPPHVKAKMLAATSRDTVRSRSRTGKPARQLKSAWTDEWEGPASPGALGMPLQMIVAEGAMRQINKVAESGNEGARELANYFVGQCVGLMNTVRPARQVVYDMIEEFAEAVERLNAITGAD</sequence>
<dbReference type="PANTHER" id="PTHR32332">
    <property type="entry name" value="2-NITROPROPANE DIOXYGENASE"/>
    <property type="match status" value="1"/>
</dbReference>
<dbReference type="PANTHER" id="PTHR32332:SF38">
    <property type="entry name" value="MONOOXYGENASE RV1533-RELATED"/>
    <property type="match status" value="1"/>
</dbReference>
<dbReference type="CDD" id="cd04730">
    <property type="entry name" value="NPD_like"/>
    <property type="match status" value="1"/>
</dbReference>
<feature type="region of interest" description="Disordered" evidence="4">
    <location>
        <begin position="276"/>
        <end position="296"/>
    </location>
</feature>
<proteinExistence type="predicted"/>
<evidence type="ECO:0000313" key="6">
    <source>
        <dbReference type="Proteomes" id="UP001501509"/>
    </source>
</evidence>
<dbReference type="InterPro" id="IPR004136">
    <property type="entry name" value="NMO"/>
</dbReference>
<dbReference type="RefSeq" id="WP_344538269.1">
    <property type="nucleotide sequence ID" value="NZ_BAAATD010000001.1"/>
</dbReference>
<comment type="caution">
    <text evidence="5">The sequence shown here is derived from an EMBL/GenBank/DDBJ whole genome shotgun (WGS) entry which is preliminary data.</text>
</comment>
<reference evidence="6" key="1">
    <citation type="journal article" date="2019" name="Int. J. Syst. Evol. Microbiol.">
        <title>The Global Catalogue of Microorganisms (GCM) 10K type strain sequencing project: providing services to taxonomists for standard genome sequencing and annotation.</title>
        <authorList>
            <consortium name="The Broad Institute Genomics Platform"/>
            <consortium name="The Broad Institute Genome Sequencing Center for Infectious Disease"/>
            <person name="Wu L."/>
            <person name="Ma J."/>
        </authorList>
    </citation>
    <scope>NUCLEOTIDE SEQUENCE [LARGE SCALE GENOMIC DNA]</scope>
    <source>
        <strain evidence="6">JCM 6833</strain>
    </source>
</reference>
<name>A0ABP6BP66_9ACTN</name>
<dbReference type="Proteomes" id="UP001501509">
    <property type="component" value="Unassembled WGS sequence"/>
</dbReference>
<evidence type="ECO:0000256" key="1">
    <source>
        <dbReference type="ARBA" id="ARBA00022630"/>
    </source>
</evidence>
<accession>A0ABP6BP66</accession>
<evidence type="ECO:0000256" key="2">
    <source>
        <dbReference type="ARBA" id="ARBA00022643"/>
    </source>
</evidence>
<dbReference type="Pfam" id="PF03060">
    <property type="entry name" value="NMO"/>
    <property type="match status" value="2"/>
</dbReference>
<dbReference type="InterPro" id="IPR013785">
    <property type="entry name" value="Aldolase_TIM"/>
</dbReference>
<evidence type="ECO:0000313" key="5">
    <source>
        <dbReference type="EMBL" id="GAA2580474.1"/>
    </source>
</evidence>
<dbReference type="Gene3D" id="3.20.20.70">
    <property type="entry name" value="Aldolase class I"/>
    <property type="match status" value="1"/>
</dbReference>
<dbReference type="GO" id="GO:0004497">
    <property type="term" value="F:monooxygenase activity"/>
    <property type="evidence" value="ECO:0007669"/>
    <property type="project" value="UniProtKB-KW"/>
</dbReference>
<organism evidence="5 6">
    <name type="scientific">Actinomadura fulvescens</name>
    <dbReference type="NCBI Taxonomy" id="46160"/>
    <lineage>
        <taxon>Bacteria</taxon>
        <taxon>Bacillati</taxon>
        <taxon>Actinomycetota</taxon>
        <taxon>Actinomycetes</taxon>
        <taxon>Streptosporangiales</taxon>
        <taxon>Thermomonosporaceae</taxon>
        <taxon>Actinomadura</taxon>
    </lineage>
</organism>
<dbReference type="EMBL" id="BAAATD010000001">
    <property type="protein sequence ID" value="GAA2580474.1"/>
    <property type="molecule type" value="Genomic_DNA"/>
</dbReference>